<keyword evidence="5" id="KW-1185">Reference proteome</keyword>
<gene>
    <name evidence="4" type="primary">PLEST002870</name>
    <name evidence="4" type="ORF">PLESTB_001044600</name>
</gene>
<dbReference type="InterPro" id="IPR024964">
    <property type="entry name" value="CTLH/CRA"/>
</dbReference>
<dbReference type="InterPro" id="IPR006594">
    <property type="entry name" value="LisH"/>
</dbReference>
<proteinExistence type="predicted"/>
<dbReference type="PANTHER" id="PTHR12864">
    <property type="entry name" value="RAN BINDING PROTEIN 9-RELATED"/>
    <property type="match status" value="1"/>
</dbReference>
<dbReference type="Pfam" id="PF10607">
    <property type="entry name" value="CTLH"/>
    <property type="match status" value="1"/>
</dbReference>
<evidence type="ECO:0000313" key="4">
    <source>
        <dbReference type="EMBL" id="GLC55921.1"/>
    </source>
</evidence>
<dbReference type="InterPro" id="IPR013144">
    <property type="entry name" value="CRA_dom"/>
</dbReference>
<dbReference type="InterPro" id="IPR043136">
    <property type="entry name" value="B30.2/SPRY_sf"/>
</dbReference>
<reference evidence="4 5" key="1">
    <citation type="journal article" date="2023" name="Commun. Biol.">
        <title>Reorganization of the ancestral sex-determining regions during the evolution of trioecy in Pleodorina starrii.</title>
        <authorList>
            <person name="Takahashi K."/>
            <person name="Suzuki S."/>
            <person name="Kawai-Toyooka H."/>
            <person name="Yamamoto K."/>
            <person name="Hamaji T."/>
            <person name="Ootsuki R."/>
            <person name="Yamaguchi H."/>
            <person name="Kawachi M."/>
            <person name="Higashiyama T."/>
            <person name="Nozaki H."/>
        </authorList>
    </citation>
    <scope>NUCLEOTIDE SEQUENCE [LARGE SCALE GENOMIC DNA]</scope>
    <source>
        <strain evidence="4 5">NIES-4479</strain>
    </source>
</reference>
<dbReference type="PROSITE" id="PS50188">
    <property type="entry name" value="B302_SPRY"/>
    <property type="match status" value="1"/>
</dbReference>
<dbReference type="PROSITE" id="PS50896">
    <property type="entry name" value="LISH"/>
    <property type="match status" value="1"/>
</dbReference>
<evidence type="ECO:0000259" key="3">
    <source>
        <dbReference type="PROSITE" id="PS50897"/>
    </source>
</evidence>
<dbReference type="SMART" id="SM00757">
    <property type="entry name" value="CRA"/>
    <property type="match status" value="1"/>
</dbReference>
<dbReference type="PROSITE" id="PS50897">
    <property type="entry name" value="CTLH"/>
    <property type="match status" value="1"/>
</dbReference>
<dbReference type="InterPro" id="IPR006595">
    <property type="entry name" value="CTLH_C"/>
</dbReference>
<dbReference type="SUPFAM" id="SSF49899">
    <property type="entry name" value="Concanavalin A-like lectins/glucanases"/>
    <property type="match status" value="1"/>
</dbReference>
<dbReference type="AlphaFoldDB" id="A0A9W6F513"/>
<dbReference type="SMART" id="SM00449">
    <property type="entry name" value="SPRY"/>
    <property type="match status" value="1"/>
</dbReference>
<feature type="region of interest" description="Disordered" evidence="1">
    <location>
        <begin position="235"/>
        <end position="274"/>
    </location>
</feature>
<dbReference type="Gene3D" id="2.60.120.920">
    <property type="match status" value="1"/>
</dbReference>
<protein>
    <submittedName>
        <fullName evidence="4">Uncharacterized protein</fullName>
    </submittedName>
</protein>
<comment type="caution">
    <text evidence="4">The sequence shown here is derived from an EMBL/GenBank/DDBJ whole genome shotgun (WGS) entry which is preliminary data.</text>
</comment>
<dbReference type="Pfam" id="PF00622">
    <property type="entry name" value="SPRY"/>
    <property type="match status" value="1"/>
</dbReference>
<sequence length="499" mass="52307">MEQPSMSQQPWPSELNAARQGHGLEIKDKYTVRYAVDARHIGDTVGSIQANHPVPTNCTVYYYELTVFDAGVYGKIAIGFADKSFKLTRQPGWEIGSYGYHGDDGKKFIGSGHGEDYGPTFSTGDTVGAGIHMGRQELFFTKNGTKLKMAHRPVRSGLYPTIGLHSKGEMVQVNFGQKPFVFDLEGMLAEEKAAQRAAVDRLPVAPGITHMLVRQYLLHYGYEETLRAFDEAAGLGGLEPLQPPPPQQQQGPAEADRAASAASTSSSCRPHAESDAASALPLRARLRSCVMSGDVDGALALLAAQCPAVLADSGRFGQVHFQLACQKYIELVRAGRVQEAVLFAQRTLSQLRGPSAASLEPSLRDVVALVAYQDPQASPLAHLMGRGQRDAVADAVNAAILAVVSEPSGGGAAADAAAGGGAAAAAEPLPPPQLQLRPALAAGASELAAAAVAAAASRPVSAVEALLQQLVAVQGSLHEANGGQGSAFNLQEYMPGPAT</sequence>
<feature type="compositionally biased region" description="Low complexity" evidence="1">
    <location>
        <begin position="248"/>
        <end position="267"/>
    </location>
</feature>
<evidence type="ECO:0000259" key="2">
    <source>
        <dbReference type="PROSITE" id="PS50188"/>
    </source>
</evidence>
<feature type="domain" description="CTLH" evidence="3">
    <location>
        <begin position="279"/>
        <end position="339"/>
    </location>
</feature>
<accession>A0A9W6F513</accession>
<feature type="domain" description="B30.2/SPRY" evidence="2">
    <location>
        <begin position="1"/>
        <end position="180"/>
    </location>
</feature>
<dbReference type="Proteomes" id="UP001165080">
    <property type="component" value="Unassembled WGS sequence"/>
</dbReference>
<dbReference type="InterPro" id="IPR013320">
    <property type="entry name" value="ConA-like_dom_sf"/>
</dbReference>
<evidence type="ECO:0000313" key="5">
    <source>
        <dbReference type="Proteomes" id="UP001165080"/>
    </source>
</evidence>
<evidence type="ECO:0000256" key="1">
    <source>
        <dbReference type="SAM" id="MobiDB-lite"/>
    </source>
</evidence>
<dbReference type="InterPro" id="IPR050618">
    <property type="entry name" value="Ubq-SigPath_Reg"/>
</dbReference>
<dbReference type="InterPro" id="IPR001870">
    <property type="entry name" value="B30.2/SPRY"/>
</dbReference>
<organism evidence="4 5">
    <name type="scientific">Pleodorina starrii</name>
    <dbReference type="NCBI Taxonomy" id="330485"/>
    <lineage>
        <taxon>Eukaryota</taxon>
        <taxon>Viridiplantae</taxon>
        <taxon>Chlorophyta</taxon>
        <taxon>core chlorophytes</taxon>
        <taxon>Chlorophyceae</taxon>
        <taxon>CS clade</taxon>
        <taxon>Chlamydomonadales</taxon>
        <taxon>Volvocaceae</taxon>
        <taxon>Pleodorina</taxon>
    </lineage>
</organism>
<name>A0A9W6F513_9CHLO</name>
<dbReference type="InterPro" id="IPR003877">
    <property type="entry name" value="SPRY_dom"/>
</dbReference>
<dbReference type="EMBL" id="BRXU01000014">
    <property type="protein sequence ID" value="GLC55921.1"/>
    <property type="molecule type" value="Genomic_DNA"/>
</dbReference>